<evidence type="ECO:0000259" key="1">
    <source>
        <dbReference type="Pfam" id="PF18929"/>
    </source>
</evidence>
<dbReference type="AlphaFoldDB" id="A0A2M7R7D3"/>
<protein>
    <recommendedName>
        <fullName evidence="1">DUF5678 domain-containing protein</fullName>
    </recommendedName>
</protein>
<evidence type="ECO:0000313" key="2">
    <source>
        <dbReference type="EMBL" id="PIY90714.1"/>
    </source>
</evidence>
<dbReference type="InterPro" id="IPR043734">
    <property type="entry name" value="DUF5678"/>
</dbReference>
<evidence type="ECO:0000313" key="3">
    <source>
        <dbReference type="Proteomes" id="UP000230055"/>
    </source>
</evidence>
<dbReference type="Proteomes" id="UP000230055">
    <property type="component" value="Unassembled WGS sequence"/>
</dbReference>
<accession>A0A2M7R7D3</accession>
<reference evidence="3" key="1">
    <citation type="submission" date="2017-09" db="EMBL/GenBank/DDBJ databases">
        <title>Depth-based differentiation of microbial function through sediment-hosted aquifers and enrichment of novel symbionts in the deep terrestrial subsurface.</title>
        <authorList>
            <person name="Probst A.J."/>
            <person name="Ladd B."/>
            <person name="Jarett J.K."/>
            <person name="Geller-Mcgrath D.E."/>
            <person name="Sieber C.M.K."/>
            <person name="Emerson J.B."/>
            <person name="Anantharaman K."/>
            <person name="Thomas B.C."/>
            <person name="Malmstrom R."/>
            <person name="Stieglmeier M."/>
            <person name="Klingl A."/>
            <person name="Woyke T."/>
            <person name="Ryan C.M."/>
            <person name="Banfield J.F."/>
        </authorList>
    </citation>
    <scope>NUCLEOTIDE SEQUENCE [LARGE SCALE GENOMIC DNA]</scope>
</reference>
<name>A0A2M7R7D3_9BACT</name>
<sequence length="67" mass="7930">MITKEKNYDLRKLLKPYANKWVALSSDRRRVIENGDELKEVVAKVKSKDVIFLKVFPIDSFYMPQNI</sequence>
<proteinExistence type="predicted"/>
<feature type="domain" description="DUF5678" evidence="1">
    <location>
        <begin position="12"/>
        <end position="48"/>
    </location>
</feature>
<dbReference type="Pfam" id="PF18929">
    <property type="entry name" value="DUF5678"/>
    <property type="match status" value="1"/>
</dbReference>
<dbReference type="EMBL" id="PFLX01000051">
    <property type="protein sequence ID" value="PIY90714.1"/>
    <property type="molecule type" value="Genomic_DNA"/>
</dbReference>
<comment type="caution">
    <text evidence="2">The sequence shown here is derived from an EMBL/GenBank/DDBJ whole genome shotgun (WGS) entry which is preliminary data.</text>
</comment>
<gene>
    <name evidence="2" type="ORF">COY72_01990</name>
</gene>
<organism evidence="2 3">
    <name type="scientific">Candidatus Nealsonbacteria bacterium CG_4_10_14_0_8_um_filter_35_10</name>
    <dbReference type="NCBI Taxonomy" id="1974683"/>
    <lineage>
        <taxon>Bacteria</taxon>
        <taxon>Candidatus Nealsoniibacteriota</taxon>
    </lineage>
</organism>